<proteinExistence type="predicted"/>
<dbReference type="Proteomes" id="UP000191672">
    <property type="component" value="Unassembled WGS sequence"/>
</dbReference>
<reference evidence="4" key="1">
    <citation type="journal article" date="2017" name="Nat. Microbiol.">
        <title>Global analysis of biosynthetic gene clusters reveals vast potential of secondary metabolite production in Penicillium species.</title>
        <authorList>
            <person name="Nielsen J.C."/>
            <person name="Grijseels S."/>
            <person name="Prigent S."/>
            <person name="Ji B."/>
            <person name="Dainat J."/>
            <person name="Nielsen K.F."/>
            <person name="Frisvad J.C."/>
            <person name="Workman M."/>
            <person name="Nielsen J."/>
        </authorList>
    </citation>
    <scope>NUCLEOTIDE SEQUENCE [LARGE SCALE GENOMIC DNA]</scope>
    <source>
        <strain evidence="4">IBT 31811</strain>
    </source>
</reference>
<evidence type="ECO:0000259" key="2">
    <source>
        <dbReference type="SMART" id="SM00355"/>
    </source>
</evidence>
<accession>A0A1V6Q2P9</accession>
<comment type="caution">
    <text evidence="3">The sequence shown here is derived from an EMBL/GenBank/DDBJ whole genome shotgun (WGS) entry which is preliminary data.</text>
</comment>
<feature type="domain" description="C2H2-type" evidence="2">
    <location>
        <begin position="218"/>
        <end position="246"/>
    </location>
</feature>
<feature type="compositionally biased region" description="Low complexity" evidence="1">
    <location>
        <begin position="21"/>
        <end position="39"/>
    </location>
</feature>
<name>A0A1V6Q2P9_9EURO</name>
<feature type="domain" description="C2H2-type" evidence="2">
    <location>
        <begin position="298"/>
        <end position="320"/>
    </location>
</feature>
<feature type="region of interest" description="Disordered" evidence="1">
    <location>
        <begin position="1"/>
        <end position="43"/>
    </location>
</feature>
<protein>
    <recommendedName>
        <fullName evidence="2">C2H2-type domain-containing protein</fullName>
    </recommendedName>
</protein>
<evidence type="ECO:0000313" key="3">
    <source>
        <dbReference type="EMBL" id="OQD83317.1"/>
    </source>
</evidence>
<feature type="region of interest" description="Disordered" evidence="1">
    <location>
        <begin position="753"/>
        <end position="787"/>
    </location>
</feature>
<sequence>MCPSYSDEEYEHMEMSEMTARPISSRSLLPPRPGSLTSSEEFYRPNPQDYVPYFAESGVNSRGTTSRTSIEDTWINTHPNYVPIAPEPDHGVLEGIDIKYNPLEGDIPPQDLDDDLGIGAETNLGQPLDSFLPAQQPVPRQMLGMPDSVESMPLVPQPLQHAVHQVVISLNQVLGSAYNLDQISLGLEGLDVIKNFFETKIMPPPPPSTTPSRTPDRHKCPLCQPKPGLSKQGFAFGSFKRHLALHGIGQCGYPCPDPDCKKISRRRDRAQTHYQQSHGHYGKPADTPLTPVNFPFPSQCPVCHEKMSSWDAFWKHFKGHSIVRHGSAGPSTSGDSNRRDSDGNRNGGNANGPSHSSAAGPSNYLRQQPQSGNYLHPTSYPGNSMWPHDSTRQSHSVRRDQLSDESHYEGNPFTGNPSAAPFNPGRPFSADLIRPSNGSPYFQSPGSSQADQSTKRKRKDKQPMNHDSSSPRKCKRCDHDLAKCTQCCYLVEPIRGCHKCSGDSAGCIPVPAPSPVPSHNIQGQSCTVIELDQNYYNYNSDLSFPNFGQGHEAQFMPYPFDTNMQNPGTQTQMQSFPSELDSFDGGSQSQSPFIGAAMIVPQHTLLRDPGSEVKEPYIFECDSKLLRIIGLDSFIGPLSKVQHESYTSEAPFAPLPTSLSDIVPKTKEPPAARKSPELISQCNCPCARLPLVQYQAHAGAKLSPLERVEMTFKMSPDDPQVSRSLRTRVQVFVKLFRIRSKVAEIRSKKTMRRLSIQPRTASNDGYEAGSDTDSAHEDSPASASDSETVPLIHWGEDVQEWCSSLDVGRIIGNLSQWASGMNTNMRSDIFYSDPAWILDFVSLYIMHEFISNFRMTW</sequence>
<feature type="compositionally biased region" description="Basic and acidic residues" evidence="1">
    <location>
        <begin position="389"/>
        <end position="408"/>
    </location>
</feature>
<keyword evidence="4" id="KW-1185">Reference proteome</keyword>
<feature type="region of interest" description="Disordered" evidence="1">
    <location>
        <begin position="266"/>
        <end position="286"/>
    </location>
</feature>
<dbReference type="AlphaFoldDB" id="A0A1V6Q2P9"/>
<feature type="domain" description="C2H2-type" evidence="2">
    <location>
        <begin position="253"/>
        <end position="278"/>
    </location>
</feature>
<feature type="compositionally biased region" description="Acidic residues" evidence="1">
    <location>
        <begin position="1"/>
        <end position="11"/>
    </location>
</feature>
<dbReference type="EMBL" id="MDYN01000017">
    <property type="protein sequence ID" value="OQD83317.1"/>
    <property type="molecule type" value="Genomic_DNA"/>
</dbReference>
<gene>
    <name evidence="3" type="ORF">PENANT_c017G01110</name>
</gene>
<evidence type="ECO:0000313" key="4">
    <source>
        <dbReference type="Proteomes" id="UP000191672"/>
    </source>
</evidence>
<feature type="compositionally biased region" description="Polar residues" evidence="1">
    <location>
        <begin position="351"/>
        <end position="373"/>
    </location>
</feature>
<dbReference type="InterPro" id="IPR013087">
    <property type="entry name" value="Znf_C2H2_type"/>
</dbReference>
<evidence type="ECO:0000256" key="1">
    <source>
        <dbReference type="SAM" id="MobiDB-lite"/>
    </source>
</evidence>
<organism evidence="3 4">
    <name type="scientific">Penicillium antarcticum</name>
    <dbReference type="NCBI Taxonomy" id="416450"/>
    <lineage>
        <taxon>Eukaryota</taxon>
        <taxon>Fungi</taxon>
        <taxon>Dikarya</taxon>
        <taxon>Ascomycota</taxon>
        <taxon>Pezizomycotina</taxon>
        <taxon>Eurotiomycetes</taxon>
        <taxon>Eurotiomycetidae</taxon>
        <taxon>Eurotiales</taxon>
        <taxon>Aspergillaceae</taxon>
        <taxon>Penicillium</taxon>
    </lineage>
</organism>
<feature type="region of interest" description="Disordered" evidence="1">
    <location>
        <begin position="324"/>
        <end position="475"/>
    </location>
</feature>
<feature type="compositionally biased region" description="Polar residues" evidence="1">
    <location>
        <begin position="436"/>
        <end position="452"/>
    </location>
</feature>
<dbReference type="SMART" id="SM00355">
    <property type="entry name" value="ZnF_C2H2"/>
    <property type="match status" value="3"/>
</dbReference>